<dbReference type="PANTHER" id="PTHR22852">
    <property type="entry name" value="LETHAL 2 DENTICLELESS PROTEIN RETINOIC ACID-REGULATED NUCLEAR MATRIX-ASSOCIATED PROTEIN"/>
    <property type="match status" value="1"/>
</dbReference>
<comment type="pathway">
    <text evidence="1">Protein modification; protein ubiquitination.</text>
</comment>
<keyword evidence="3" id="KW-0677">Repeat</keyword>
<dbReference type="PROSITE" id="PS50294">
    <property type="entry name" value="WD_REPEATS_REGION"/>
    <property type="match status" value="2"/>
</dbReference>
<keyword evidence="4" id="KW-0833">Ubl conjugation pathway</keyword>
<dbReference type="SMART" id="SM00320">
    <property type="entry name" value="WD40"/>
    <property type="match status" value="5"/>
</dbReference>
<feature type="compositionally biased region" description="Low complexity" evidence="7">
    <location>
        <begin position="51"/>
        <end position="87"/>
    </location>
</feature>
<dbReference type="InterPro" id="IPR001680">
    <property type="entry name" value="WD40_rpt"/>
</dbReference>
<feature type="repeat" description="WD" evidence="6">
    <location>
        <begin position="315"/>
        <end position="348"/>
    </location>
</feature>
<sequence>MTGRQAPARPLHDLTNLATPPTSASVNKPKTAGRSRRPASYRQTSIADAFAARPASPVASTSSSPLSAVRSDGAGSARSGAPSSAFATSPLRPYDGNADRADLMDEDASSDAESSTAPRQKRRKFSATSPTRSEEAVRGLEDVSVEDPWLAAAFDTSAMRRAPSLPATRSLAGEQFSCYELMRRRDLGLRTRPSQVSLKPWLETFVSSNEVDVARIPSQMDHRSWAPPFALAYTNAAKNGGKKIVAVGDEEGMVSLFDGEVNQYHAGPTRRAFPAHDNAIWDVAWSHDDAVLATASGDSTVRLWDSTTQTCIGVLRGHGSSVRNVSWDPFNPSLLATASRDGTARVWDRRISGYAGVLPGEGQAVGMVNQIKNAHVPAKSKTGKGRAPTSVTSVVHLQHQEHLLATSGSSDGRRVNPATYETNEDAVMNTETTRPHGISSLRLAPDGRKLYALSTDASIVALDPLNLTHAAPLITFTPSTVQHGSFYIRCAISPCSRFLASGTSGGEILVWDTEGSGSGQEAVSLRGHELEVGQLDWAADSLVSAGDDLLVRFWRPNLAISRLRTANKASLSEAEVVEAEQVKNRWSGRP</sequence>
<protein>
    <recommendedName>
        <fullName evidence="10">WD40 repeat-like protein</fullName>
    </recommendedName>
</protein>
<dbReference type="GO" id="GO:0030674">
    <property type="term" value="F:protein-macromolecule adaptor activity"/>
    <property type="evidence" value="ECO:0007669"/>
    <property type="project" value="TreeGrafter"/>
</dbReference>
<dbReference type="InterPro" id="IPR036322">
    <property type="entry name" value="WD40_repeat_dom_sf"/>
</dbReference>
<dbReference type="OrthoDB" id="2096344at2759"/>
<evidence type="ECO:0000313" key="8">
    <source>
        <dbReference type="EMBL" id="KAG0662509.1"/>
    </source>
</evidence>
<keyword evidence="9" id="KW-1185">Reference proteome</keyword>
<dbReference type="Pfam" id="PF00400">
    <property type="entry name" value="WD40"/>
    <property type="match status" value="3"/>
</dbReference>
<feature type="compositionally biased region" description="Polar residues" evidence="7">
    <location>
        <begin position="16"/>
        <end position="28"/>
    </location>
</feature>
<evidence type="ECO:0000256" key="4">
    <source>
        <dbReference type="ARBA" id="ARBA00022786"/>
    </source>
</evidence>
<dbReference type="GO" id="GO:0043161">
    <property type="term" value="P:proteasome-mediated ubiquitin-dependent protein catabolic process"/>
    <property type="evidence" value="ECO:0007669"/>
    <property type="project" value="TreeGrafter"/>
</dbReference>
<comment type="caution">
    <text evidence="8">The sequence shown here is derived from an EMBL/GenBank/DDBJ whole genome shotgun (WGS) entry which is preliminary data.</text>
</comment>
<dbReference type="Gene3D" id="2.130.10.10">
    <property type="entry name" value="YVTN repeat-like/Quinoprotein amine dehydrogenase"/>
    <property type="match status" value="2"/>
</dbReference>
<dbReference type="SUPFAM" id="SSF50978">
    <property type="entry name" value="WD40 repeat-like"/>
    <property type="match status" value="1"/>
</dbReference>
<dbReference type="Proteomes" id="UP000777482">
    <property type="component" value="Unassembled WGS sequence"/>
</dbReference>
<evidence type="ECO:0000256" key="6">
    <source>
        <dbReference type="PROSITE-ProRule" id="PRU00221"/>
    </source>
</evidence>
<name>A0A9P6W4L8_RHOMI</name>
<evidence type="ECO:0000256" key="1">
    <source>
        <dbReference type="ARBA" id="ARBA00004906"/>
    </source>
</evidence>
<evidence type="ECO:0000313" key="9">
    <source>
        <dbReference type="Proteomes" id="UP000777482"/>
    </source>
</evidence>
<dbReference type="PANTHER" id="PTHR22852:SF0">
    <property type="entry name" value="DENTICLELESS PROTEIN HOMOLOG"/>
    <property type="match status" value="1"/>
</dbReference>
<organism evidence="8 9">
    <name type="scientific">Rhodotorula mucilaginosa</name>
    <name type="common">Yeast</name>
    <name type="synonym">Rhodotorula rubra</name>
    <dbReference type="NCBI Taxonomy" id="5537"/>
    <lineage>
        <taxon>Eukaryota</taxon>
        <taxon>Fungi</taxon>
        <taxon>Dikarya</taxon>
        <taxon>Basidiomycota</taxon>
        <taxon>Pucciniomycotina</taxon>
        <taxon>Microbotryomycetes</taxon>
        <taxon>Sporidiobolales</taxon>
        <taxon>Sporidiobolaceae</taxon>
        <taxon>Rhodotorula</taxon>
    </lineage>
</organism>
<feature type="repeat" description="WD" evidence="6">
    <location>
        <begin position="273"/>
        <end position="314"/>
    </location>
</feature>
<dbReference type="EMBL" id="PUHQ01000026">
    <property type="protein sequence ID" value="KAG0662509.1"/>
    <property type="molecule type" value="Genomic_DNA"/>
</dbReference>
<gene>
    <name evidence="8" type="ORF">C6P46_003249</name>
</gene>
<dbReference type="InterPro" id="IPR020472">
    <property type="entry name" value="WD40_PAC1"/>
</dbReference>
<dbReference type="AlphaFoldDB" id="A0A9P6W4L8"/>
<evidence type="ECO:0000256" key="5">
    <source>
        <dbReference type="ARBA" id="ARBA00038344"/>
    </source>
</evidence>
<feature type="compositionally biased region" description="Basic and acidic residues" evidence="7">
    <location>
        <begin position="132"/>
        <end position="141"/>
    </location>
</feature>
<reference evidence="8 9" key="1">
    <citation type="submission" date="2020-11" db="EMBL/GenBank/DDBJ databases">
        <title>Kefir isolates.</title>
        <authorList>
            <person name="Marcisauskas S."/>
            <person name="Kim Y."/>
            <person name="Blasche S."/>
        </authorList>
    </citation>
    <scope>NUCLEOTIDE SEQUENCE [LARGE SCALE GENOMIC DNA]</scope>
    <source>
        <strain evidence="8 9">KR</strain>
    </source>
</reference>
<feature type="region of interest" description="Disordered" evidence="7">
    <location>
        <begin position="1"/>
        <end position="141"/>
    </location>
</feature>
<comment type="similarity">
    <text evidence="5">Belongs to the WD repeat cdt2 family.</text>
</comment>
<dbReference type="InterPro" id="IPR051865">
    <property type="entry name" value="WD-repeat_CDT2_adapter"/>
</dbReference>
<dbReference type="InterPro" id="IPR015943">
    <property type="entry name" value="WD40/YVTN_repeat-like_dom_sf"/>
</dbReference>
<accession>A0A9P6W4L8</accession>
<evidence type="ECO:0000256" key="3">
    <source>
        <dbReference type="ARBA" id="ARBA00022737"/>
    </source>
</evidence>
<dbReference type="PROSITE" id="PS50082">
    <property type="entry name" value="WD_REPEATS_2"/>
    <property type="match status" value="3"/>
</dbReference>
<proteinExistence type="inferred from homology"/>
<evidence type="ECO:0000256" key="7">
    <source>
        <dbReference type="SAM" id="MobiDB-lite"/>
    </source>
</evidence>
<evidence type="ECO:0000256" key="2">
    <source>
        <dbReference type="ARBA" id="ARBA00022574"/>
    </source>
</evidence>
<keyword evidence="2 6" id="KW-0853">WD repeat</keyword>
<feature type="repeat" description="WD" evidence="6">
    <location>
        <begin position="525"/>
        <end position="554"/>
    </location>
</feature>
<dbReference type="PRINTS" id="PR00320">
    <property type="entry name" value="GPROTEINBRPT"/>
</dbReference>
<evidence type="ECO:0008006" key="10">
    <source>
        <dbReference type="Google" id="ProtNLM"/>
    </source>
</evidence>
<dbReference type="GO" id="GO:0005634">
    <property type="term" value="C:nucleus"/>
    <property type="evidence" value="ECO:0007669"/>
    <property type="project" value="TreeGrafter"/>
</dbReference>